<dbReference type="PANTHER" id="PTHR47053">
    <property type="entry name" value="MUREIN DD-ENDOPEPTIDASE MEPH-RELATED"/>
    <property type="match status" value="1"/>
</dbReference>
<dbReference type="Gene3D" id="3.90.1720.10">
    <property type="entry name" value="endopeptidase domain like (from Nostoc punctiforme)"/>
    <property type="match status" value="1"/>
</dbReference>
<dbReference type="InterPro" id="IPR000064">
    <property type="entry name" value="NLP_P60_dom"/>
</dbReference>
<dbReference type="InterPro" id="IPR038765">
    <property type="entry name" value="Papain-like_cys_pep_sf"/>
</dbReference>
<organism evidence="6 7">
    <name type="scientific">Megasphaera hexanoica</name>
    <dbReference type="NCBI Taxonomy" id="1675036"/>
    <lineage>
        <taxon>Bacteria</taxon>
        <taxon>Bacillati</taxon>
        <taxon>Bacillota</taxon>
        <taxon>Negativicutes</taxon>
        <taxon>Veillonellales</taxon>
        <taxon>Veillonellaceae</taxon>
        <taxon>Megasphaera</taxon>
    </lineage>
</organism>
<dbReference type="InterPro" id="IPR036365">
    <property type="entry name" value="PGBD-like_sf"/>
</dbReference>
<dbReference type="SUPFAM" id="SSF54001">
    <property type="entry name" value="Cysteine proteinases"/>
    <property type="match status" value="1"/>
</dbReference>
<keyword evidence="4" id="KW-0788">Thiol protease</keyword>
<keyword evidence="2" id="KW-0645">Protease</keyword>
<feature type="domain" description="NlpC/P60" evidence="5">
    <location>
        <begin position="131"/>
        <end position="252"/>
    </location>
</feature>
<dbReference type="Pfam" id="PF00877">
    <property type="entry name" value="NLPC_P60"/>
    <property type="match status" value="1"/>
</dbReference>
<evidence type="ECO:0000256" key="2">
    <source>
        <dbReference type="ARBA" id="ARBA00022670"/>
    </source>
</evidence>
<reference evidence="6 7" key="1">
    <citation type="submission" date="2024-10" db="EMBL/GenBank/DDBJ databases">
        <authorList>
            <person name="Sang B.-I."/>
            <person name="Prabhaharan D."/>
        </authorList>
    </citation>
    <scope>NUCLEOTIDE SEQUENCE [LARGE SCALE GENOMIC DNA]</scope>
    <source>
        <strain evidence="6 7">MH</strain>
    </source>
</reference>
<evidence type="ECO:0000313" key="7">
    <source>
        <dbReference type="Proteomes" id="UP001605989"/>
    </source>
</evidence>
<dbReference type="PROSITE" id="PS51935">
    <property type="entry name" value="NLPC_P60"/>
    <property type="match status" value="1"/>
</dbReference>
<comment type="caution">
    <text evidence="6">The sequence shown here is derived from an EMBL/GenBank/DDBJ whole genome shotgun (WGS) entry which is preliminary data.</text>
</comment>
<dbReference type="InterPro" id="IPR002477">
    <property type="entry name" value="Peptidoglycan-bd-like"/>
</dbReference>
<protein>
    <submittedName>
        <fullName evidence="6">NlpC/P60 family protein</fullName>
    </submittedName>
</protein>
<proteinExistence type="inferred from homology"/>
<dbReference type="RefSeq" id="WP_059076934.1">
    <property type="nucleotide sequence ID" value="NZ_CP011940.1"/>
</dbReference>
<evidence type="ECO:0000313" key="6">
    <source>
        <dbReference type="EMBL" id="MFG6273599.1"/>
    </source>
</evidence>
<evidence type="ECO:0000256" key="4">
    <source>
        <dbReference type="ARBA" id="ARBA00022807"/>
    </source>
</evidence>
<dbReference type="Proteomes" id="UP001605989">
    <property type="component" value="Unassembled WGS sequence"/>
</dbReference>
<evidence type="ECO:0000259" key="5">
    <source>
        <dbReference type="PROSITE" id="PS51935"/>
    </source>
</evidence>
<gene>
    <name evidence="6" type="ORF">ACGTZG_10390</name>
</gene>
<keyword evidence="3" id="KW-0378">Hydrolase</keyword>
<dbReference type="InterPro" id="IPR036366">
    <property type="entry name" value="PGBDSf"/>
</dbReference>
<dbReference type="EMBL" id="JBIEKR010000008">
    <property type="protein sequence ID" value="MFG6273599.1"/>
    <property type="molecule type" value="Genomic_DNA"/>
</dbReference>
<dbReference type="InterPro" id="IPR051202">
    <property type="entry name" value="Peptidase_C40"/>
</dbReference>
<dbReference type="Pfam" id="PF01471">
    <property type="entry name" value="PG_binding_1"/>
    <property type="match status" value="1"/>
</dbReference>
<comment type="similarity">
    <text evidence="1">Belongs to the peptidase C40 family.</text>
</comment>
<dbReference type="Gene3D" id="1.10.101.10">
    <property type="entry name" value="PGBD-like superfamily/PGBD"/>
    <property type="match status" value="1"/>
</dbReference>
<name>A0ABW7DTC6_9FIRM</name>
<dbReference type="PANTHER" id="PTHR47053:SF1">
    <property type="entry name" value="MUREIN DD-ENDOPEPTIDASE MEPH-RELATED"/>
    <property type="match status" value="1"/>
</dbReference>
<accession>A0ABW7DTC6</accession>
<evidence type="ECO:0000256" key="3">
    <source>
        <dbReference type="ARBA" id="ARBA00022801"/>
    </source>
</evidence>
<keyword evidence="7" id="KW-1185">Reference proteome</keyword>
<dbReference type="SUPFAM" id="SSF47090">
    <property type="entry name" value="PGBD-like"/>
    <property type="match status" value="1"/>
</dbReference>
<evidence type="ECO:0000256" key="1">
    <source>
        <dbReference type="ARBA" id="ARBA00007074"/>
    </source>
</evidence>
<sequence length="252" mass="27945">MRHMVHRLLVFTLLFSAVILPAGAYNIGDRGVQVLKIQKQLVKYGYPIGTDGIYGNETARAVQRFQADKGLDMDGIVDSKTYKKLLGSSMPKSEAKRAEKAKSETVAMKTKYPSNRNYKEYSKIKKFTSHDVVGDRLVSTANKYVGVPYVFGGNTPSGFDCSGFTRYVFSHNGIHLPRMADEQYRIGSTVSRSELIPGDLVFFSTYEPGASHAGIYVGDNQFISATSSGGIRIDSMDSSYWASRYVGARRVR</sequence>